<keyword evidence="8" id="KW-0832">Ubl conjugation</keyword>
<feature type="domain" description="Histone H2A C-terminal" evidence="16">
    <location>
        <begin position="98"/>
        <end position="130"/>
    </location>
</feature>
<keyword evidence="18" id="KW-1185">Reference proteome</keyword>
<evidence type="ECO:0000256" key="1">
    <source>
        <dbReference type="ARBA" id="ARBA00002001"/>
    </source>
</evidence>
<evidence type="ECO:0000256" key="11">
    <source>
        <dbReference type="ARBA" id="ARBA00023242"/>
    </source>
</evidence>
<protein>
    <recommendedName>
        <fullName evidence="13">Histone H2A</fullName>
    </recommendedName>
</protein>
<keyword evidence="12 13" id="KW-0544">Nucleosome core</keyword>
<evidence type="ECO:0000313" key="17">
    <source>
        <dbReference type="EMBL" id="NXM76783.1"/>
    </source>
</evidence>
<dbReference type="GO" id="GO:0030527">
    <property type="term" value="F:structural constituent of chromatin"/>
    <property type="evidence" value="ECO:0007669"/>
    <property type="project" value="InterPro"/>
</dbReference>
<comment type="similarity">
    <text evidence="4 13">Belongs to the histone H2A family.</text>
</comment>
<evidence type="ECO:0000256" key="5">
    <source>
        <dbReference type="ARBA" id="ARBA00022454"/>
    </source>
</evidence>
<evidence type="ECO:0000259" key="15">
    <source>
        <dbReference type="Pfam" id="PF00125"/>
    </source>
</evidence>
<keyword evidence="7" id="KW-0597">Phosphoprotein</keyword>
<keyword evidence="6" id="KW-1017">Isopeptide bond</keyword>
<dbReference type="SMART" id="SM00414">
    <property type="entry name" value="H2A"/>
    <property type="match status" value="1"/>
</dbReference>
<keyword evidence="9" id="KW-0007">Acetylation</keyword>
<comment type="subcellular location">
    <subcellularLocation>
        <location evidence="3">Chromosome</location>
    </subcellularLocation>
    <subcellularLocation>
        <location evidence="2 13">Nucleus</location>
    </subcellularLocation>
</comment>
<accession>A0A7L1DIE7</accession>
<dbReference type="GO" id="GO:0005634">
    <property type="term" value="C:nucleus"/>
    <property type="evidence" value="ECO:0007669"/>
    <property type="project" value="UniProtKB-SubCell"/>
</dbReference>
<dbReference type="Proteomes" id="UP000553648">
    <property type="component" value="Unassembled WGS sequence"/>
</dbReference>
<reference evidence="17 18" key="1">
    <citation type="submission" date="2019-09" db="EMBL/GenBank/DDBJ databases">
        <title>Bird 10,000 Genomes (B10K) Project - Family phase.</title>
        <authorList>
            <person name="Zhang G."/>
        </authorList>
    </citation>
    <scope>NUCLEOTIDE SEQUENCE [LARGE SCALE GENOMIC DNA]</scope>
    <source>
        <strain evidence="17">B10K-DU-002-03</strain>
        <tissue evidence="17">Muscle</tissue>
    </source>
</reference>
<evidence type="ECO:0000256" key="14">
    <source>
        <dbReference type="SAM" id="MobiDB-lite"/>
    </source>
</evidence>
<evidence type="ECO:0000259" key="16">
    <source>
        <dbReference type="Pfam" id="PF16211"/>
    </source>
</evidence>
<organism evidence="17 18">
    <name type="scientific">Serilophus lunatus</name>
    <name type="common">silver-breasted broadbill</name>
    <dbReference type="NCBI Taxonomy" id="239386"/>
    <lineage>
        <taxon>Eukaryota</taxon>
        <taxon>Metazoa</taxon>
        <taxon>Chordata</taxon>
        <taxon>Craniata</taxon>
        <taxon>Vertebrata</taxon>
        <taxon>Euteleostomi</taxon>
        <taxon>Archelosauria</taxon>
        <taxon>Archosauria</taxon>
        <taxon>Dinosauria</taxon>
        <taxon>Saurischia</taxon>
        <taxon>Theropoda</taxon>
        <taxon>Coelurosauria</taxon>
        <taxon>Aves</taxon>
        <taxon>Neognathae</taxon>
        <taxon>Neoaves</taxon>
        <taxon>Telluraves</taxon>
        <taxon>Australaves</taxon>
        <taxon>Passeriformes</taxon>
        <taxon>Eurylaimidae</taxon>
        <taxon>Serilophus</taxon>
    </lineage>
</organism>
<dbReference type="PANTHER" id="PTHR23430">
    <property type="entry name" value="HISTONE H2A"/>
    <property type="match status" value="1"/>
</dbReference>
<evidence type="ECO:0000256" key="7">
    <source>
        <dbReference type="ARBA" id="ARBA00022553"/>
    </source>
</evidence>
<evidence type="ECO:0000313" key="18">
    <source>
        <dbReference type="Proteomes" id="UP000553648"/>
    </source>
</evidence>
<keyword evidence="5 13" id="KW-0158">Chromosome</keyword>
<dbReference type="InterPro" id="IPR002119">
    <property type="entry name" value="Histone_H2A"/>
</dbReference>
<dbReference type="InterPro" id="IPR009072">
    <property type="entry name" value="Histone-fold"/>
</dbReference>
<dbReference type="GO" id="GO:0003677">
    <property type="term" value="F:DNA binding"/>
    <property type="evidence" value="ECO:0007669"/>
    <property type="project" value="UniProtKB-KW"/>
</dbReference>
<comment type="caution">
    <text evidence="17">The sequence shown here is derived from an EMBL/GenBank/DDBJ whole genome shotgun (WGS) entry which is preliminary data.</text>
</comment>
<dbReference type="Pfam" id="PF00125">
    <property type="entry name" value="Histone"/>
    <property type="match status" value="1"/>
</dbReference>
<feature type="non-terminal residue" evidence="17">
    <location>
        <position position="135"/>
    </location>
</feature>
<evidence type="ECO:0000256" key="9">
    <source>
        <dbReference type="ARBA" id="ARBA00022990"/>
    </source>
</evidence>
<evidence type="ECO:0000256" key="10">
    <source>
        <dbReference type="ARBA" id="ARBA00023125"/>
    </source>
</evidence>
<name>A0A7L1DIE7_9PASS</name>
<dbReference type="AlphaFoldDB" id="A0A7L1DIE7"/>
<sequence>RMSGRGKKQAVAKKSGNASRKSKSAKAGLVFPVARVYRLLRKGNYAERIGSGAAIYLTAVMEYMIAEVLDAAGIAARQNKKTRILPRHIMLAVRSDNELDEFCGCVIIAQGGVMPNILPQLLSKKTSSNAASSQE</sequence>
<evidence type="ECO:0000256" key="6">
    <source>
        <dbReference type="ARBA" id="ARBA00022499"/>
    </source>
</evidence>
<comment type="function">
    <text evidence="1">Core component of nucleosome. Nucleosomes wrap and compact DNA into chromatin, limiting DNA accessibility to the cellular machineries which require DNA as a template. Histones thereby play a central role in transcription regulation, DNA repair, DNA replication and chromosomal stability. DNA accessibility is regulated via a complex set of post-translational modifications of histones, also called histone code, and nucleosome remodeling.</text>
</comment>
<dbReference type="OrthoDB" id="1104503at2759"/>
<dbReference type="GO" id="GO:0000786">
    <property type="term" value="C:nucleosome"/>
    <property type="evidence" value="ECO:0007669"/>
    <property type="project" value="UniProtKB-KW"/>
</dbReference>
<feature type="compositionally biased region" description="Basic residues" evidence="14">
    <location>
        <begin position="1"/>
        <end position="11"/>
    </location>
</feature>
<dbReference type="InterPro" id="IPR032458">
    <property type="entry name" value="Histone_H2A_CS"/>
</dbReference>
<gene>
    <name evidence="17" type="primary">Hta2</name>
    <name evidence="17" type="ORF">SERLUN_R01593</name>
</gene>
<dbReference type="Pfam" id="PF16211">
    <property type="entry name" value="Histone_H2A_C"/>
    <property type="match status" value="1"/>
</dbReference>
<comment type="subunit">
    <text evidence="13">The nucleosome is a histone octamer containing two molecules each of H2A, H2B, H3 and H4 assembled in one H3-H4 heterotetramer and two H2A-H2B heterodimers. The octamer wraps approximately 147 bp of DNA.</text>
</comment>
<evidence type="ECO:0000256" key="2">
    <source>
        <dbReference type="ARBA" id="ARBA00004123"/>
    </source>
</evidence>
<feature type="region of interest" description="Disordered" evidence="14">
    <location>
        <begin position="1"/>
        <end position="23"/>
    </location>
</feature>
<feature type="domain" description="Core Histone H2A/H2B/H3" evidence="15">
    <location>
        <begin position="10"/>
        <end position="94"/>
    </location>
</feature>
<feature type="non-terminal residue" evidence="17">
    <location>
        <position position="1"/>
    </location>
</feature>
<dbReference type="PRINTS" id="PR00620">
    <property type="entry name" value="HISTONEH2A"/>
</dbReference>
<dbReference type="PROSITE" id="PS00046">
    <property type="entry name" value="HISTONE_H2A"/>
    <property type="match status" value="1"/>
</dbReference>
<evidence type="ECO:0000256" key="12">
    <source>
        <dbReference type="ARBA" id="ARBA00023269"/>
    </source>
</evidence>
<keyword evidence="11 13" id="KW-0539">Nucleus</keyword>
<dbReference type="InterPro" id="IPR032454">
    <property type="entry name" value="Histone_H2A_C"/>
</dbReference>
<proteinExistence type="inferred from homology"/>
<evidence type="ECO:0000256" key="8">
    <source>
        <dbReference type="ARBA" id="ARBA00022843"/>
    </source>
</evidence>
<keyword evidence="10 13" id="KW-0238">DNA-binding</keyword>
<dbReference type="Gene3D" id="1.10.20.10">
    <property type="entry name" value="Histone, subunit A"/>
    <property type="match status" value="1"/>
</dbReference>
<evidence type="ECO:0000256" key="13">
    <source>
        <dbReference type="RuleBase" id="RU003767"/>
    </source>
</evidence>
<dbReference type="GO" id="GO:0046982">
    <property type="term" value="F:protein heterodimerization activity"/>
    <property type="evidence" value="ECO:0007669"/>
    <property type="project" value="InterPro"/>
</dbReference>
<evidence type="ECO:0000256" key="3">
    <source>
        <dbReference type="ARBA" id="ARBA00004286"/>
    </source>
</evidence>
<dbReference type="InterPro" id="IPR007125">
    <property type="entry name" value="H2A/H2B/H3"/>
</dbReference>
<dbReference type="FunFam" id="1.10.20.10:FF:000103">
    <property type="entry name" value="Histone H2A type 1"/>
    <property type="match status" value="1"/>
</dbReference>
<dbReference type="CDD" id="cd00074">
    <property type="entry name" value="HFD_H2A"/>
    <property type="match status" value="1"/>
</dbReference>
<dbReference type="SUPFAM" id="SSF47113">
    <property type="entry name" value="Histone-fold"/>
    <property type="match status" value="1"/>
</dbReference>
<evidence type="ECO:0000256" key="4">
    <source>
        <dbReference type="ARBA" id="ARBA00010691"/>
    </source>
</evidence>
<dbReference type="EMBL" id="VXBA01005127">
    <property type="protein sequence ID" value="NXM76783.1"/>
    <property type="molecule type" value="Genomic_DNA"/>
</dbReference>